<keyword evidence="14" id="KW-0804">Transcription</keyword>
<name>A0A8T3CHP9_9TELE</name>
<dbReference type="InterPro" id="IPR013083">
    <property type="entry name" value="Znf_RING/FYVE/PHD"/>
</dbReference>
<dbReference type="SMART" id="SM00249">
    <property type="entry name" value="PHD"/>
    <property type="match status" value="2"/>
</dbReference>
<dbReference type="InterPro" id="IPR001965">
    <property type="entry name" value="Znf_PHD"/>
</dbReference>
<dbReference type="Proteomes" id="UP000829720">
    <property type="component" value="Unassembled WGS sequence"/>
</dbReference>
<dbReference type="GO" id="GO:0051864">
    <property type="term" value="F:histone H3K36 demethylase activity"/>
    <property type="evidence" value="ECO:0007669"/>
    <property type="project" value="TreeGrafter"/>
</dbReference>
<dbReference type="GO" id="GO:0005634">
    <property type="term" value="C:nucleus"/>
    <property type="evidence" value="ECO:0007669"/>
    <property type="project" value="UniProtKB-SubCell"/>
</dbReference>
<dbReference type="PANTHER" id="PTHR10694">
    <property type="entry name" value="LYSINE-SPECIFIC DEMETHYLASE"/>
    <property type="match status" value="1"/>
</dbReference>
<keyword evidence="9" id="KW-0156">Chromatin regulator</keyword>
<evidence type="ECO:0000256" key="9">
    <source>
        <dbReference type="ARBA" id="ARBA00022853"/>
    </source>
</evidence>
<evidence type="ECO:0000256" key="8">
    <source>
        <dbReference type="ARBA" id="ARBA00022833"/>
    </source>
</evidence>
<comment type="catalytic activity">
    <reaction evidence="16">
        <text>N(6),N(6),N(6)-trimethyl-L-lysyl(9)-[histone H3] + 2 2-oxoglutarate + 2 O2 = N(6)-methyl-L-lysyl(9)-[histone H3] + 2 formaldehyde + 2 succinate + 2 CO2</text>
        <dbReference type="Rhea" id="RHEA:60200"/>
        <dbReference type="Rhea" id="RHEA-COMP:15538"/>
        <dbReference type="Rhea" id="RHEA-COMP:15542"/>
        <dbReference type="ChEBI" id="CHEBI:15379"/>
        <dbReference type="ChEBI" id="CHEBI:16526"/>
        <dbReference type="ChEBI" id="CHEBI:16810"/>
        <dbReference type="ChEBI" id="CHEBI:16842"/>
        <dbReference type="ChEBI" id="CHEBI:30031"/>
        <dbReference type="ChEBI" id="CHEBI:61929"/>
        <dbReference type="ChEBI" id="CHEBI:61961"/>
        <dbReference type="EC" id="1.14.11.66"/>
    </reaction>
</comment>
<evidence type="ECO:0000256" key="15">
    <source>
        <dbReference type="ARBA" id="ARBA00023242"/>
    </source>
</evidence>
<dbReference type="Pfam" id="PF18104">
    <property type="entry name" value="Tudor_2"/>
    <property type="match status" value="2"/>
</dbReference>
<keyword evidence="6" id="KW-0677">Repeat</keyword>
<dbReference type="InterPro" id="IPR034732">
    <property type="entry name" value="EPHD"/>
</dbReference>
<evidence type="ECO:0000256" key="10">
    <source>
        <dbReference type="ARBA" id="ARBA00022964"/>
    </source>
</evidence>
<dbReference type="GO" id="GO:0010468">
    <property type="term" value="P:regulation of gene expression"/>
    <property type="evidence" value="ECO:0007669"/>
    <property type="project" value="TreeGrafter"/>
</dbReference>
<dbReference type="Gene3D" id="3.10.330.70">
    <property type="match status" value="1"/>
</dbReference>
<keyword evidence="11" id="KW-0560">Oxidoreductase</keyword>
<dbReference type="InterPro" id="IPR002999">
    <property type="entry name" value="Tudor"/>
</dbReference>
<dbReference type="PANTHER" id="PTHR10694:SF104">
    <property type="entry name" value="LYSINE-SPECIFIC DEMETHYLASE 4C"/>
    <property type="match status" value="1"/>
</dbReference>
<evidence type="ECO:0000313" key="19">
    <source>
        <dbReference type="EMBL" id="KAI1883437.1"/>
    </source>
</evidence>
<accession>A0A8T3CHP9</accession>
<evidence type="ECO:0000256" key="5">
    <source>
        <dbReference type="ARBA" id="ARBA00022723"/>
    </source>
</evidence>
<dbReference type="SMART" id="SM00333">
    <property type="entry name" value="TUDOR"/>
    <property type="match status" value="2"/>
</dbReference>
<comment type="subcellular location">
    <subcellularLocation>
        <location evidence="2">Nucleus</location>
    </subcellularLocation>
</comment>
<keyword evidence="7" id="KW-0863">Zinc-finger</keyword>
<dbReference type="InterPro" id="IPR019787">
    <property type="entry name" value="Znf_PHD-finger"/>
</dbReference>
<organism evidence="19 20">
    <name type="scientific">Albula goreensis</name>
    <dbReference type="NCBI Taxonomy" id="1534307"/>
    <lineage>
        <taxon>Eukaryota</taxon>
        <taxon>Metazoa</taxon>
        <taxon>Chordata</taxon>
        <taxon>Craniata</taxon>
        <taxon>Vertebrata</taxon>
        <taxon>Euteleostomi</taxon>
        <taxon>Actinopterygii</taxon>
        <taxon>Neopterygii</taxon>
        <taxon>Teleostei</taxon>
        <taxon>Albuliformes</taxon>
        <taxon>Albulidae</taxon>
        <taxon>Albula</taxon>
    </lineage>
</organism>
<evidence type="ECO:0000256" key="16">
    <source>
        <dbReference type="ARBA" id="ARBA00049349"/>
    </source>
</evidence>
<evidence type="ECO:0000256" key="2">
    <source>
        <dbReference type="ARBA" id="ARBA00004123"/>
    </source>
</evidence>
<keyword evidence="8" id="KW-0862">Zinc</keyword>
<keyword evidence="5" id="KW-0479">Metal-binding</keyword>
<gene>
    <name evidence="19" type="ORF">AGOR_G00231440</name>
</gene>
<protein>
    <recommendedName>
        <fullName evidence="4">[histone H3]-trimethyl-L-lysine(9) demethylase</fullName>
        <ecNumber evidence="4">1.14.11.66</ecNumber>
    </recommendedName>
</protein>
<dbReference type="GO" id="GO:0000785">
    <property type="term" value="C:chromatin"/>
    <property type="evidence" value="ECO:0007669"/>
    <property type="project" value="TreeGrafter"/>
</dbReference>
<dbReference type="InterPro" id="IPR040477">
    <property type="entry name" value="KDM4-like_Tudor"/>
</dbReference>
<dbReference type="Pfam" id="PF13831">
    <property type="entry name" value="PHD_2"/>
    <property type="match status" value="1"/>
</dbReference>
<evidence type="ECO:0000256" key="13">
    <source>
        <dbReference type="ARBA" id="ARBA00023015"/>
    </source>
</evidence>
<dbReference type="GO" id="GO:0140684">
    <property type="term" value="F:histone H3K9me2/H3K9me3 demethylase activity"/>
    <property type="evidence" value="ECO:0007669"/>
    <property type="project" value="UniProtKB-EC"/>
</dbReference>
<dbReference type="SUPFAM" id="SSF57903">
    <property type="entry name" value="FYVE/PHD zinc finger"/>
    <property type="match status" value="1"/>
</dbReference>
<evidence type="ECO:0000256" key="1">
    <source>
        <dbReference type="ARBA" id="ARBA00001954"/>
    </source>
</evidence>
<comment type="cofactor">
    <cofactor evidence="1">
        <name>Fe(2+)</name>
        <dbReference type="ChEBI" id="CHEBI:29033"/>
    </cofactor>
</comment>
<evidence type="ECO:0000256" key="11">
    <source>
        <dbReference type="ARBA" id="ARBA00023002"/>
    </source>
</evidence>
<keyword evidence="10" id="KW-0223">Dioxygenase</keyword>
<dbReference type="Gene3D" id="3.30.40.10">
    <property type="entry name" value="Zinc/RING finger domain, C3HC4 (zinc finger)"/>
    <property type="match status" value="2"/>
</dbReference>
<evidence type="ECO:0000313" key="20">
    <source>
        <dbReference type="Proteomes" id="UP000829720"/>
    </source>
</evidence>
<keyword evidence="13" id="KW-0805">Transcription regulation</keyword>
<dbReference type="GO" id="GO:0008270">
    <property type="term" value="F:zinc ion binding"/>
    <property type="evidence" value="ECO:0007669"/>
    <property type="project" value="UniProtKB-KW"/>
</dbReference>
<dbReference type="PROSITE" id="PS51805">
    <property type="entry name" value="EPHD"/>
    <property type="match status" value="1"/>
</dbReference>
<dbReference type="AlphaFoldDB" id="A0A8T3CHP9"/>
<comment type="caution">
    <text evidence="19">The sequence shown here is derived from an EMBL/GenBank/DDBJ whole genome shotgun (WGS) entry which is preliminary data.</text>
</comment>
<feature type="region of interest" description="Disordered" evidence="17">
    <location>
        <begin position="1"/>
        <end position="37"/>
    </location>
</feature>
<proteinExistence type="inferred from homology"/>
<keyword evidence="15" id="KW-0539">Nucleus</keyword>
<dbReference type="Pfam" id="PF13832">
    <property type="entry name" value="zf-HC5HC2H_2"/>
    <property type="match status" value="1"/>
</dbReference>
<evidence type="ECO:0000256" key="3">
    <source>
        <dbReference type="ARBA" id="ARBA00009711"/>
    </source>
</evidence>
<reference evidence="19" key="1">
    <citation type="submission" date="2021-01" db="EMBL/GenBank/DDBJ databases">
        <authorList>
            <person name="Zahm M."/>
            <person name="Roques C."/>
            <person name="Cabau C."/>
            <person name="Klopp C."/>
            <person name="Donnadieu C."/>
            <person name="Jouanno E."/>
            <person name="Lampietro C."/>
            <person name="Louis A."/>
            <person name="Herpin A."/>
            <person name="Echchiki A."/>
            <person name="Berthelot C."/>
            <person name="Parey E."/>
            <person name="Roest-Crollius H."/>
            <person name="Braasch I."/>
            <person name="Postlethwait J."/>
            <person name="Bobe J."/>
            <person name="Montfort J."/>
            <person name="Bouchez O."/>
            <person name="Begum T."/>
            <person name="Mejri S."/>
            <person name="Adams A."/>
            <person name="Chen W.-J."/>
            <person name="Guiguen Y."/>
        </authorList>
    </citation>
    <scope>NUCLEOTIDE SEQUENCE</scope>
    <source>
        <tissue evidence="19">Blood</tissue>
    </source>
</reference>
<evidence type="ECO:0000256" key="6">
    <source>
        <dbReference type="ARBA" id="ARBA00022737"/>
    </source>
</evidence>
<evidence type="ECO:0000256" key="7">
    <source>
        <dbReference type="ARBA" id="ARBA00022771"/>
    </source>
</evidence>
<feature type="domain" description="PHD-type" evidence="18">
    <location>
        <begin position="189"/>
        <end position="302"/>
    </location>
</feature>
<feature type="compositionally biased region" description="Basic residues" evidence="17">
    <location>
        <begin position="1"/>
        <end position="22"/>
    </location>
</feature>
<keyword evidence="12" id="KW-0408">Iron</keyword>
<keyword evidence="20" id="KW-1185">Reference proteome</keyword>
<comment type="similarity">
    <text evidence="3">Belongs to the JHDM3 histone demethylase family.</text>
</comment>
<dbReference type="EMBL" id="JAERUA010000023">
    <property type="protein sequence ID" value="KAI1883437.1"/>
    <property type="molecule type" value="Genomic_DNA"/>
</dbReference>
<evidence type="ECO:0000256" key="12">
    <source>
        <dbReference type="ARBA" id="ARBA00023004"/>
    </source>
</evidence>
<dbReference type="InterPro" id="IPR011011">
    <property type="entry name" value="Znf_FYVE_PHD"/>
</dbReference>
<dbReference type="FunFam" id="3.10.330.70:FF:000001">
    <property type="entry name" value="Putative lysine-specific demethylase 4a"/>
    <property type="match status" value="1"/>
</dbReference>
<dbReference type="EC" id="1.14.11.66" evidence="4"/>
<evidence type="ECO:0000256" key="14">
    <source>
        <dbReference type="ARBA" id="ARBA00023163"/>
    </source>
</evidence>
<dbReference type="OrthoDB" id="9547406at2759"/>
<dbReference type="Gene3D" id="2.30.30.140">
    <property type="match status" value="1"/>
</dbReference>
<sequence>MAIKNGGKKTTKSWRHPLRKPTARAVPSAVKQQAASDEELLDSALTEEEVQEVEPWAKPLIHLWHNKKPSFPAEREYNAAAAKSRPYCAICTLFMPYYQPEDRPEDGRAATEALSKLRSKPLIPEICFSYREGNTESCPPSTLLEEDGSSPLVSCRTCSVQVHASCYGVSAQDVHKDWSCDRCTAEHLTAECCLCNLRGGALKQTTDNKWAHVICAVALPEVKFSKETERKPIDISRIPLQRYKLKCVYCRKRIKKVSGACIQCSCGRCPTSFHVTCAHAAGVTMEPDDWPYVVFITCHRHQSRSSSTKSTICKKDIEVGQTVITKHKNLRYYSSRVTEVTSQTFYEVMFEDGSFSNDTFPEDIVSRDCVRLGPPEVGEVVQVKWPDGLFYEAKYLGSNTSYMYQVEFEDGSQLLAKREDVYTLEEELPKKVKGRLSTASSMRFQDAFHSPMIHGEKKRQRTPNSRFQKDYVADLSCRSGPKSMCEAKSARGK</sequence>
<dbReference type="SUPFAM" id="SSF63748">
    <property type="entry name" value="Tudor/PWWP/MBT"/>
    <property type="match status" value="2"/>
</dbReference>
<evidence type="ECO:0000256" key="4">
    <source>
        <dbReference type="ARBA" id="ARBA00012900"/>
    </source>
</evidence>
<dbReference type="FunFam" id="3.30.40.10:FF:000029">
    <property type="entry name" value="lysine-specific demethylase 4C isoform X1"/>
    <property type="match status" value="1"/>
</dbReference>
<evidence type="ECO:0000256" key="17">
    <source>
        <dbReference type="SAM" id="MobiDB-lite"/>
    </source>
</evidence>
<evidence type="ECO:0000259" key="18">
    <source>
        <dbReference type="PROSITE" id="PS51805"/>
    </source>
</evidence>
<dbReference type="CDD" id="cd20465">
    <property type="entry name" value="Tudor_JMJD2C_rpt1"/>
    <property type="match status" value="1"/>
</dbReference>